<organism evidence="4 5">
    <name type="scientific">Coniella lustricola</name>
    <dbReference type="NCBI Taxonomy" id="2025994"/>
    <lineage>
        <taxon>Eukaryota</taxon>
        <taxon>Fungi</taxon>
        <taxon>Dikarya</taxon>
        <taxon>Ascomycota</taxon>
        <taxon>Pezizomycotina</taxon>
        <taxon>Sordariomycetes</taxon>
        <taxon>Sordariomycetidae</taxon>
        <taxon>Diaporthales</taxon>
        <taxon>Schizoparmaceae</taxon>
        <taxon>Coniella</taxon>
    </lineage>
</organism>
<accession>A0A2T3A8M4</accession>
<dbReference type="OrthoDB" id="408373at2759"/>
<dbReference type="STRING" id="2025994.A0A2T3A8M4"/>
<keyword evidence="5" id="KW-1185">Reference proteome</keyword>
<dbReference type="InterPro" id="IPR029058">
    <property type="entry name" value="AB_hydrolase_fold"/>
</dbReference>
<dbReference type="InParanoid" id="A0A2T3A8M4"/>
<name>A0A2T3A8M4_9PEZI</name>
<evidence type="ECO:0000259" key="3">
    <source>
        <dbReference type="Pfam" id="PF00561"/>
    </source>
</evidence>
<dbReference type="Gene3D" id="3.40.50.1820">
    <property type="entry name" value="alpha/beta hydrolase"/>
    <property type="match status" value="1"/>
</dbReference>
<reference evidence="4 5" key="1">
    <citation type="journal article" date="2018" name="Mycol. Prog.">
        <title>Coniella lustricola, a new species from submerged detritus.</title>
        <authorList>
            <person name="Raudabaugh D.B."/>
            <person name="Iturriaga T."/>
            <person name="Carver A."/>
            <person name="Mondo S."/>
            <person name="Pangilinan J."/>
            <person name="Lipzen A."/>
            <person name="He G."/>
            <person name="Amirebrahimi M."/>
            <person name="Grigoriev I.V."/>
            <person name="Miller A.N."/>
        </authorList>
    </citation>
    <scope>NUCLEOTIDE SEQUENCE [LARGE SCALE GENOMIC DNA]</scope>
    <source>
        <strain evidence="4 5">B22-T-1</strain>
    </source>
</reference>
<proteinExistence type="inferred from homology"/>
<dbReference type="PANTHER" id="PTHR43329">
    <property type="entry name" value="EPOXIDE HYDROLASE"/>
    <property type="match status" value="1"/>
</dbReference>
<evidence type="ECO:0000256" key="2">
    <source>
        <dbReference type="ARBA" id="ARBA00038334"/>
    </source>
</evidence>
<evidence type="ECO:0000256" key="1">
    <source>
        <dbReference type="ARBA" id="ARBA00022801"/>
    </source>
</evidence>
<keyword evidence="1 4" id="KW-0378">Hydrolase</keyword>
<dbReference type="Pfam" id="PF00561">
    <property type="entry name" value="Abhydrolase_1"/>
    <property type="match status" value="1"/>
</dbReference>
<dbReference type="GO" id="GO:0016787">
    <property type="term" value="F:hydrolase activity"/>
    <property type="evidence" value="ECO:0007669"/>
    <property type="project" value="UniProtKB-KW"/>
</dbReference>
<dbReference type="InterPro" id="IPR000073">
    <property type="entry name" value="AB_hydrolase_1"/>
</dbReference>
<evidence type="ECO:0000313" key="5">
    <source>
        <dbReference type="Proteomes" id="UP000241462"/>
    </source>
</evidence>
<sequence>MFDNFEPISVVTQTSPEVTIRGLRSTHSSTADLPPLLLLHGFPQTLHIWHRVAPQLVSAFNVILLDLRGYGSSSCPAFTTDTTANKDGVIDTSTQYAKSLMARDCVQVMSSLGYSTFYLAAHDRGARVGHKLCVDHPHAVRRALFLDICPTLAMFEATDFEFAKAYFHWFMLIQPYPLPETMLLSNPRQIAEMFMGGRQGDGLGIFDKQCFEEYVKALGDKDTVHAMCDDYRAAATWDMDEQRRDLEEGRKIKCPLRVLWGKHGVVERCFDALEEWRKVTDDGVTVDGWAVESGHYIPEQAPDDVVSSIRDFFVEQ</sequence>
<dbReference type="SUPFAM" id="SSF53474">
    <property type="entry name" value="alpha/beta-Hydrolases"/>
    <property type="match status" value="1"/>
</dbReference>
<feature type="domain" description="AB hydrolase-1" evidence="3">
    <location>
        <begin position="34"/>
        <end position="180"/>
    </location>
</feature>
<dbReference type="InterPro" id="IPR000639">
    <property type="entry name" value="Epox_hydrolase-like"/>
</dbReference>
<dbReference type="AlphaFoldDB" id="A0A2T3A8M4"/>
<dbReference type="Proteomes" id="UP000241462">
    <property type="component" value="Unassembled WGS sequence"/>
</dbReference>
<dbReference type="PRINTS" id="PR00412">
    <property type="entry name" value="EPOXHYDRLASE"/>
</dbReference>
<comment type="similarity">
    <text evidence="2">Belongs to the AB hydrolase superfamily. Epoxide hydrolase family.</text>
</comment>
<protein>
    <submittedName>
        <fullName evidence="4">Alpha/Beta hydrolase protein</fullName>
    </submittedName>
</protein>
<evidence type="ECO:0000313" key="4">
    <source>
        <dbReference type="EMBL" id="PSR85787.1"/>
    </source>
</evidence>
<gene>
    <name evidence="4" type="ORF">BD289DRAFT_433381</name>
</gene>
<dbReference type="EMBL" id="KZ678437">
    <property type="protein sequence ID" value="PSR85787.1"/>
    <property type="molecule type" value="Genomic_DNA"/>
</dbReference>